<evidence type="ECO:0000256" key="3">
    <source>
        <dbReference type="ARBA" id="ARBA00022723"/>
    </source>
</evidence>
<dbReference type="InterPro" id="IPR004360">
    <property type="entry name" value="Glyas_Fos-R_dOase_dom"/>
</dbReference>
<accession>A0A2W5NE62</accession>
<sequence length="201" mass="22426">MATSSPIKNRAIRPAKLAHAVLRVASEARYREMIAWYQTVLDARIVFESPAMSFLTYDEEHHRIAIAWGPHVVARAPHASGLDHLAFTYDSLDDLLATHDRLRALGIEPFCPVNHGPTTSLYYRDPDGNRIELQIDNFADMDDATAHMRAVYDVNMVGELFDPDDLAARRAEGEAAGTIVRPSPDDITPPQPQLIEKLLAE</sequence>
<dbReference type="GO" id="GO:0051213">
    <property type="term" value="F:dioxygenase activity"/>
    <property type="evidence" value="ECO:0007669"/>
    <property type="project" value="UniProtKB-KW"/>
</dbReference>
<evidence type="ECO:0000256" key="5">
    <source>
        <dbReference type="ARBA" id="ARBA00022964"/>
    </source>
</evidence>
<dbReference type="InterPro" id="IPR000486">
    <property type="entry name" value="Xdiol_ring_cleave_dOase_1/2"/>
</dbReference>
<evidence type="ECO:0000256" key="6">
    <source>
        <dbReference type="ARBA" id="ARBA00023002"/>
    </source>
</evidence>
<feature type="domain" description="VOC" evidence="10">
    <location>
        <begin position="16"/>
        <end position="136"/>
    </location>
</feature>
<dbReference type="Proteomes" id="UP000248597">
    <property type="component" value="Unassembled WGS sequence"/>
</dbReference>
<dbReference type="Pfam" id="PF00903">
    <property type="entry name" value="Glyoxalase"/>
    <property type="match status" value="1"/>
</dbReference>
<keyword evidence="6 8" id="KW-0560">Oxidoreductase</keyword>
<comment type="cofactor">
    <cofactor evidence="1 8">
        <name>Fe(2+)</name>
        <dbReference type="ChEBI" id="CHEBI:29033"/>
    </cofactor>
</comment>
<evidence type="ECO:0000256" key="2">
    <source>
        <dbReference type="ARBA" id="ARBA00008784"/>
    </source>
</evidence>
<evidence type="ECO:0000256" key="7">
    <source>
        <dbReference type="ARBA" id="ARBA00023004"/>
    </source>
</evidence>
<evidence type="ECO:0000256" key="4">
    <source>
        <dbReference type="ARBA" id="ARBA00022797"/>
    </source>
</evidence>
<evidence type="ECO:0000256" key="9">
    <source>
        <dbReference type="SAM" id="MobiDB-lite"/>
    </source>
</evidence>
<reference evidence="11 12" key="1">
    <citation type="submission" date="2017-08" db="EMBL/GenBank/DDBJ databases">
        <title>Infants hospitalized years apart are colonized by the same room-sourced microbial strains.</title>
        <authorList>
            <person name="Brooks B."/>
            <person name="Olm M.R."/>
            <person name="Firek B.A."/>
            <person name="Baker R."/>
            <person name="Thomas B.C."/>
            <person name="Morowitz M.J."/>
            <person name="Banfield J.F."/>
        </authorList>
    </citation>
    <scope>NUCLEOTIDE SEQUENCE [LARGE SCALE GENOMIC DNA]</scope>
    <source>
        <strain evidence="11">S2_005_003_R2_47</strain>
    </source>
</reference>
<evidence type="ECO:0000259" key="10">
    <source>
        <dbReference type="PROSITE" id="PS51819"/>
    </source>
</evidence>
<comment type="caution">
    <text evidence="11">The sequence shown here is derived from an EMBL/GenBank/DDBJ whole genome shotgun (WGS) entry which is preliminary data.</text>
</comment>
<evidence type="ECO:0000313" key="12">
    <source>
        <dbReference type="Proteomes" id="UP000248597"/>
    </source>
</evidence>
<comment type="similarity">
    <text evidence="2 8">Belongs to the extradiol ring-cleavage dioxygenase family.</text>
</comment>
<evidence type="ECO:0000313" key="11">
    <source>
        <dbReference type="EMBL" id="PZQ24610.1"/>
    </source>
</evidence>
<name>A0A2W5NE62_SPHMC</name>
<protein>
    <submittedName>
        <fullName evidence="11">Biphenyl 2,3-dioxygenase</fullName>
    </submittedName>
</protein>
<dbReference type="GO" id="GO:0008198">
    <property type="term" value="F:ferrous iron binding"/>
    <property type="evidence" value="ECO:0007669"/>
    <property type="project" value="InterPro"/>
</dbReference>
<dbReference type="SUPFAM" id="SSF54593">
    <property type="entry name" value="Glyoxalase/Bleomycin resistance protein/Dihydroxybiphenyl dioxygenase"/>
    <property type="match status" value="1"/>
</dbReference>
<dbReference type="InterPro" id="IPR029068">
    <property type="entry name" value="Glyas_Bleomycin-R_OHBP_Dase"/>
</dbReference>
<keyword evidence="7 8" id="KW-0408">Iron</keyword>
<dbReference type="PROSITE" id="PS51819">
    <property type="entry name" value="VOC"/>
    <property type="match status" value="1"/>
</dbReference>
<dbReference type="InterPro" id="IPR037523">
    <property type="entry name" value="VOC_core"/>
</dbReference>
<keyword evidence="3" id="KW-0479">Metal-binding</keyword>
<keyword evidence="5 8" id="KW-0223">Dioxygenase</keyword>
<dbReference type="AlphaFoldDB" id="A0A2W5NE62"/>
<dbReference type="EMBL" id="QFPJ01000001">
    <property type="protein sequence ID" value="PZQ24610.1"/>
    <property type="molecule type" value="Genomic_DNA"/>
</dbReference>
<dbReference type="Gene3D" id="3.10.180.10">
    <property type="entry name" value="2,3-Dihydroxybiphenyl 1,2-Dioxygenase, domain 1"/>
    <property type="match status" value="1"/>
</dbReference>
<gene>
    <name evidence="11" type="ORF">DI569_00025</name>
</gene>
<dbReference type="PROSITE" id="PS00082">
    <property type="entry name" value="EXTRADIOL_DIOXYGENAS"/>
    <property type="match status" value="1"/>
</dbReference>
<keyword evidence="4 8" id="KW-0058">Aromatic hydrocarbons catabolism</keyword>
<feature type="region of interest" description="Disordered" evidence="9">
    <location>
        <begin position="172"/>
        <end position="191"/>
    </location>
</feature>
<organism evidence="11 12">
    <name type="scientific">Sphingopyxis macrogoltabida</name>
    <name type="common">Sphingomonas macrogoltabidus</name>
    <dbReference type="NCBI Taxonomy" id="33050"/>
    <lineage>
        <taxon>Bacteria</taxon>
        <taxon>Pseudomonadati</taxon>
        <taxon>Pseudomonadota</taxon>
        <taxon>Alphaproteobacteria</taxon>
        <taxon>Sphingomonadales</taxon>
        <taxon>Sphingomonadaceae</taxon>
        <taxon>Sphingopyxis</taxon>
    </lineage>
</organism>
<evidence type="ECO:0000256" key="8">
    <source>
        <dbReference type="RuleBase" id="RU000683"/>
    </source>
</evidence>
<evidence type="ECO:0000256" key="1">
    <source>
        <dbReference type="ARBA" id="ARBA00001954"/>
    </source>
</evidence>
<proteinExistence type="inferred from homology"/>